<dbReference type="GO" id="GO:0008061">
    <property type="term" value="F:chitin binding"/>
    <property type="evidence" value="ECO:0007669"/>
    <property type="project" value="UniProtKB-UniRule"/>
</dbReference>
<dbReference type="EMBL" id="CP063406">
    <property type="protein sequence ID" value="QSZ31923.1"/>
    <property type="molecule type" value="Genomic_DNA"/>
</dbReference>
<dbReference type="AlphaFoldDB" id="A0A8A3P263"/>
<dbReference type="OrthoDB" id="73875at2759"/>
<dbReference type="InterPro" id="IPR001002">
    <property type="entry name" value="Chitin-bd_1"/>
</dbReference>
<feature type="disulfide bond" evidence="2">
    <location>
        <begin position="74"/>
        <end position="78"/>
    </location>
</feature>
<dbReference type="Pfam" id="PF00187">
    <property type="entry name" value="Chitin_bind_1"/>
    <property type="match status" value="1"/>
</dbReference>
<dbReference type="Gene3D" id="3.30.60.10">
    <property type="entry name" value="Endochitinase-like"/>
    <property type="match status" value="1"/>
</dbReference>
<dbReference type="PROSITE" id="PS00026">
    <property type="entry name" value="CHIT_BIND_I_1"/>
    <property type="match status" value="1"/>
</dbReference>
<feature type="domain" description="Chitin-binding type-1" evidence="3">
    <location>
        <begin position="37"/>
        <end position="80"/>
    </location>
</feature>
<evidence type="ECO:0000259" key="4">
    <source>
        <dbReference type="PROSITE" id="PS51910"/>
    </source>
</evidence>
<dbReference type="PANTHER" id="PTHR11177:SF333">
    <property type="entry name" value="CHITINASE"/>
    <property type="match status" value="1"/>
</dbReference>
<feature type="disulfide bond" evidence="2">
    <location>
        <begin position="51"/>
        <end position="63"/>
    </location>
</feature>
<dbReference type="SMART" id="SM00270">
    <property type="entry name" value="ChtBD1"/>
    <property type="match status" value="1"/>
</dbReference>
<dbReference type="Proteomes" id="UP000672032">
    <property type="component" value="Chromosome 2"/>
</dbReference>
<accession>A0A8A3P263</accession>
<reference evidence="5" key="1">
    <citation type="submission" date="2020-10" db="EMBL/GenBank/DDBJ databases">
        <title>Genome Sequence of Monilinia vaccinii-corymbosi Sheds Light on Mummy Berry Disease Infection of Blueberry and Mating Type.</title>
        <authorList>
            <person name="Yow A.G."/>
            <person name="Zhang Y."/>
            <person name="Bansal K."/>
            <person name="Eacker S.M."/>
            <person name="Sullivan S."/>
            <person name="Liachko I."/>
            <person name="Cubeta M.A."/>
            <person name="Rollins J.A."/>
            <person name="Ashrafi H."/>
        </authorList>
    </citation>
    <scope>NUCLEOTIDE SEQUENCE</scope>
    <source>
        <strain evidence="5">RL-1</strain>
    </source>
</reference>
<evidence type="ECO:0000256" key="1">
    <source>
        <dbReference type="ARBA" id="ARBA00022669"/>
    </source>
</evidence>
<evidence type="ECO:0000313" key="5">
    <source>
        <dbReference type="EMBL" id="QSZ31923.1"/>
    </source>
</evidence>
<keyword evidence="2" id="KW-1015">Disulfide bond</keyword>
<keyword evidence="1 2" id="KW-0147">Chitin-binding</keyword>
<evidence type="ECO:0000259" key="3">
    <source>
        <dbReference type="PROSITE" id="PS50941"/>
    </source>
</evidence>
<dbReference type="CDD" id="cd00035">
    <property type="entry name" value="ChtBD1"/>
    <property type="match status" value="1"/>
</dbReference>
<name>A0A8A3P263_9HELO</name>
<evidence type="ECO:0000256" key="2">
    <source>
        <dbReference type="PROSITE-ProRule" id="PRU00261"/>
    </source>
</evidence>
<dbReference type="InterPro" id="IPR018371">
    <property type="entry name" value="Chitin-binding_1_CS"/>
</dbReference>
<dbReference type="Pfam" id="PF00704">
    <property type="entry name" value="Glyco_hydro_18"/>
    <property type="match status" value="1"/>
</dbReference>
<dbReference type="GO" id="GO:0005975">
    <property type="term" value="P:carbohydrate metabolic process"/>
    <property type="evidence" value="ECO:0007669"/>
    <property type="project" value="InterPro"/>
</dbReference>
<evidence type="ECO:0008006" key="7">
    <source>
        <dbReference type="Google" id="ProtNLM"/>
    </source>
</evidence>
<proteinExistence type="predicted"/>
<dbReference type="Gene3D" id="3.20.20.80">
    <property type="entry name" value="Glycosidases"/>
    <property type="match status" value="1"/>
</dbReference>
<keyword evidence="6" id="KW-1185">Reference proteome</keyword>
<feature type="domain" description="GH18" evidence="4">
    <location>
        <begin position="95"/>
        <end position="173"/>
    </location>
</feature>
<dbReference type="SUPFAM" id="SSF51445">
    <property type="entry name" value="(Trans)glycosidases"/>
    <property type="match status" value="1"/>
</dbReference>
<protein>
    <recommendedName>
        <fullName evidence="7">Chitinase</fullName>
    </recommendedName>
</protein>
<organism evidence="5 6">
    <name type="scientific">Monilinia vaccinii-corymbosi</name>
    <dbReference type="NCBI Taxonomy" id="61207"/>
    <lineage>
        <taxon>Eukaryota</taxon>
        <taxon>Fungi</taxon>
        <taxon>Dikarya</taxon>
        <taxon>Ascomycota</taxon>
        <taxon>Pezizomycotina</taxon>
        <taxon>Leotiomycetes</taxon>
        <taxon>Helotiales</taxon>
        <taxon>Sclerotiniaceae</taxon>
        <taxon>Monilinia</taxon>
    </lineage>
</organism>
<dbReference type="InterPro" id="IPR050314">
    <property type="entry name" value="Glycosyl_Hydrlase_18"/>
</dbReference>
<sequence>MCPKKIYGLLINCLENGNCRYGSVYCKARCTSNCDAVAECGKDSKDGKTTCPLNTCCSQFGFCGTTQDFCGNGCQTNCVLEPSPPSDSTTSKTLSKIIGYYEAWNTRSACHKTSPADLPLDALTHLNYAFAYLDPDTFSITTIDAATSISLFEEFSNLKTINPNLKLFVSIGG</sequence>
<dbReference type="InterPro" id="IPR036861">
    <property type="entry name" value="Endochitinase-like_sf"/>
</dbReference>
<gene>
    <name evidence="5" type="ORF">DSL72_001492</name>
</gene>
<dbReference type="InterPro" id="IPR017853">
    <property type="entry name" value="GH"/>
</dbReference>
<comment type="caution">
    <text evidence="2">Lacks conserved residue(s) required for the propagation of feature annotation.</text>
</comment>
<feature type="disulfide bond" evidence="2">
    <location>
        <begin position="56"/>
        <end position="70"/>
    </location>
</feature>
<dbReference type="PANTHER" id="PTHR11177">
    <property type="entry name" value="CHITINASE"/>
    <property type="match status" value="1"/>
</dbReference>
<dbReference type="PROSITE" id="PS51910">
    <property type="entry name" value="GH18_2"/>
    <property type="match status" value="1"/>
</dbReference>
<dbReference type="PROSITE" id="PS50941">
    <property type="entry name" value="CHIT_BIND_I_2"/>
    <property type="match status" value="1"/>
</dbReference>
<dbReference type="InterPro" id="IPR001223">
    <property type="entry name" value="Glyco_hydro18_cat"/>
</dbReference>
<evidence type="ECO:0000313" key="6">
    <source>
        <dbReference type="Proteomes" id="UP000672032"/>
    </source>
</evidence>
<dbReference type="SUPFAM" id="SSF57016">
    <property type="entry name" value="Plant lectins/antimicrobial peptides"/>
    <property type="match status" value="1"/>
</dbReference>